<dbReference type="RefSeq" id="WP_048071945.1">
    <property type="nucleotide sequence ID" value="NZ_JARVXG010000006.1"/>
</dbReference>
<organism evidence="1">
    <name type="scientific">Methanobacterium formicicum</name>
    <dbReference type="NCBI Taxonomy" id="2162"/>
    <lineage>
        <taxon>Archaea</taxon>
        <taxon>Methanobacteriati</taxon>
        <taxon>Methanobacteriota</taxon>
        <taxon>Methanomada group</taxon>
        <taxon>Methanobacteria</taxon>
        <taxon>Methanobacteriales</taxon>
        <taxon>Methanobacteriaceae</taxon>
        <taxon>Methanobacterium</taxon>
    </lineage>
</organism>
<dbReference type="EMBL" id="LN515531">
    <property type="protein sequence ID" value="CEA12629.1"/>
    <property type="molecule type" value="Genomic_DNA"/>
</dbReference>
<reference evidence="1" key="1">
    <citation type="submission" date="2014-08" db="EMBL/GenBank/DDBJ databases">
        <authorList>
            <person name="Wibberg D."/>
        </authorList>
    </citation>
    <scope>NUCLEOTIDE SEQUENCE</scope>
</reference>
<protein>
    <recommendedName>
        <fullName evidence="2">PqqD family protein</fullName>
    </recommendedName>
</protein>
<dbReference type="Pfam" id="PF05402">
    <property type="entry name" value="PqqD"/>
    <property type="match status" value="1"/>
</dbReference>
<name>A0A090I1D8_METFO</name>
<dbReference type="Gene3D" id="1.10.10.1150">
    <property type="entry name" value="Coenzyme PQQ synthesis protein D (PqqD)"/>
    <property type="match status" value="1"/>
</dbReference>
<evidence type="ECO:0008006" key="2">
    <source>
        <dbReference type="Google" id="ProtNLM"/>
    </source>
</evidence>
<proteinExistence type="predicted"/>
<dbReference type="KEGG" id="mfi:DSM1535_0265"/>
<sequence length="92" mass="10478">MNLNRKSKFKINKEVVSCDLGEETAILNMKDGVYYGLNPVGTTIWKHIQNKESIGKISDKILEEYSIDEETCYADLIELVENLLEKGLITIL</sequence>
<evidence type="ECO:0000313" key="1">
    <source>
        <dbReference type="EMBL" id="CEA12629.1"/>
    </source>
</evidence>
<dbReference type="InterPro" id="IPR041881">
    <property type="entry name" value="PqqD_sf"/>
</dbReference>
<dbReference type="PATRIC" id="fig|2162.9.peg.278"/>
<accession>A0A090I1D8</accession>
<dbReference type="InterPro" id="IPR008792">
    <property type="entry name" value="PQQD"/>
</dbReference>
<dbReference type="AlphaFoldDB" id="A0A090I1D8"/>
<gene>
    <name evidence="1" type="ORF">DSM1535_0265</name>
</gene>